<dbReference type="InterPro" id="IPR014958">
    <property type="entry name" value="DGC"/>
</dbReference>
<gene>
    <name evidence="1" type="ORF">DSOL_1103</name>
</gene>
<reference evidence="1 2" key="1">
    <citation type="submission" date="2016-09" db="EMBL/GenBank/DDBJ databases">
        <title>Complete genome of Desulfosporosinus sp. OL.</title>
        <authorList>
            <person name="Mardanov A."/>
            <person name="Beletsky A."/>
            <person name="Panova A."/>
            <person name="Karnachuk O."/>
            <person name="Ravin N."/>
        </authorList>
    </citation>
    <scope>NUCLEOTIDE SEQUENCE [LARGE SCALE GENOMIC DNA]</scope>
    <source>
        <strain evidence="1 2">OL</strain>
    </source>
</reference>
<dbReference type="Pfam" id="PF08859">
    <property type="entry name" value="DGC"/>
    <property type="match status" value="1"/>
</dbReference>
<evidence type="ECO:0008006" key="3">
    <source>
        <dbReference type="Google" id="ProtNLM"/>
    </source>
</evidence>
<organism evidence="1 2">
    <name type="scientific">Desulfosporosinus metallidurans</name>
    <dbReference type="NCBI Taxonomy" id="1888891"/>
    <lineage>
        <taxon>Bacteria</taxon>
        <taxon>Bacillati</taxon>
        <taxon>Bacillota</taxon>
        <taxon>Clostridia</taxon>
        <taxon>Eubacteriales</taxon>
        <taxon>Desulfitobacteriaceae</taxon>
        <taxon>Desulfosporosinus</taxon>
    </lineage>
</organism>
<name>A0A1Q8R049_9FIRM</name>
<dbReference type="AlphaFoldDB" id="A0A1Q8R049"/>
<comment type="caution">
    <text evidence="1">The sequence shown here is derived from an EMBL/GenBank/DDBJ whole genome shotgun (WGS) entry which is preliminary data.</text>
</comment>
<dbReference type="EMBL" id="MLBF01000005">
    <property type="protein sequence ID" value="OLN32992.1"/>
    <property type="molecule type" value="Genomic_DNA"/>
</dbReference>
<dbReference type="STRING" id="1888891.DSOL_1103"/>
<dbReference type="RefSeq" id="WP_075363853.1">
    <property type="nucleotide sequence ID" value="NZ_MLBF01000005.1"/>
</dbReference>
<evidence type="ECO:0000313" key="2">
    <source>
        <dbReference type="Proteomes" id="UP000186102"/>
    </source>
</evidence>
<dbReference type="Proteomes" id="UP000186102">
    <property type="component" value="Unassembled WGS sequence"/>
</dbReference>
<proteinExistence type="predicted"/>
<evidence type="ECO:0000313" key="1">
    <source>
        <dbReference type="EMBL" id="OLN32992.1"/>
    </source>
</evidence>
<protein>
    <recommendedName>
        <fullName evidence="3">DGC domain protein</fullName>
    </recommendedName>
</protein>
<keyword evidence="2" id="KW-1185">Reference proteome</keyword>
<sequence>MFENNKSVLCLVTCPGGSNVSLLAYKAATLLEKEGNGKFVRLGGEQFKEKDLKRLADAAKYAKQWVLIEGCIKGCGKKVLDGAGIEVDKHFLVTSLGIERENKIDYTDEELEQVLTAIKAMLD</sequence>
<accession>A0A1Q8R049</accession>